<evidence type="ECO:0000259" key="7">
    <source>
        <dbReference type="PROSITE" id="PS50156"/>
    </source>
</evidence>
<dbReference type="PROSITE" id="PS50156">
    <property type="entry name" value="SSD"/>
    <property type="match status" value="2"/>
</dbReference>
<dbReference type="Pfam" id="PF03176">
    <property type="entry name" value="MMPL"/>
    <property type="match status" value="2"/>
</dbReference>
<keyword evidence="9" id="KW-1185">Reference proteome</keyword>
<feature type="transmembrane region" description="Helical" evidence="6">
    <location>
        <begin position="221"/>
        <end position="240"/>
    </location>
</feature>
<dbReference type="EMBL" id="JBHRTB010000010">
    <property type="protein sequence ID" value="MFC3144950.1"/>
    <property type="molecule type" value="Genomic_DNA"/>
</dbReference>
<feature type="transmembrane region" description="Helical" evidence="6">
    <location>
        <begin position="726"/>
        <end position="750"/>
    </location>
</feature>
<keyword evidence="5 6" id="KW-0472">Membrane</keyword>
<evidence type="ECO:0000256" key="1">
    <source>
        <dbReference type="ARBA" id="ARBA00004651"/>
    </source>
</evidence>
<dbReference type="Gene3D" id="1.20.1640.10">
    <property type="entry name" value="Multidrug efflux transporter AcrB transmembrane domain"/>
    <property type="match status" value="2"/>
</dbReference>
<feature type="transmembrane region" description="Helical" evidence="6">
    <location>
        <begin position="400"/>
        <end position="421"/>
    </location>
</feature>
<feature type="transmembrane region" description="Helical" evidence="6">
    <location>
        <begin position="624"/>
        <end position="644"/>
    </location>
</feature>
<comment type="caution">
    <text evidence="8">The sequence shown here is derived from an EMBL/GenBank/DDBJ whole genome shotgun (WGS) entry which is preliminary data.</text>
</comment>
<comment type="subcellular location">
    <subcellularLocation>
        <location evidence="1">Cell membrane</location>
        <topology evidence="1">Multi-pass membrane protein</topology>
    </subcellularLocation>
</comment>
<feature type="transmembrane region" description="Helical" evidence="6">
    <location>
        <begin position="277"/>
        <end position="297"/>
    </location>
</feature>
<evidence type="ECO:0000256" key="2">
    <source>
        <dbReference type="ARBA" id="ARBA00022475"/>
    </source>
</evidence>
<evidence type="ECO:0000313" key="8">
    <source>
        <dbReference type="EMBL" id="MFC3144950.1"/>
    </source>
</evidence>
<keyword evidence="3 6" id="KW-0812">Transmembrane</keyword>
<dbReference type="PANTHER" id="PTHR33406">
    <property type="entry name" value="MEMBRANE PROTEIN MJ1562-RELATED"/>
    <property type="match status" value="1"/>
</dbReference>
<keyword evidence="4 6" id="KW-1133">Transmembrane helix</keyword>
<organism evidence="8 9">
    <name type="scientific">Psychromarinibacter halotolerans</name>
    <dbReference type="NCBI Taxonomy" id="1775175"/>
    <lineage>
        <taxon>Bacteria</taxon>
        <taxon>Pseudomonadati</taxon>
        <taxon>Pseudomonadota</taxon>
        <taxon>Alphaproteobacteria</taxon>
        <taxon>Rhodobacterales</taxon>
        <taxon>Paracoccaceae</taxon>
        <taxon>Psychromarinibacter</taxon>
    </lineage>
</organism>
<proteinExistence type="predicted"/>
<dbReference type="PANTHER" id="PTHR33406:SF12">
    <property type="entry name" value="BLR2997 PROTEIN"/>
    <property type="match status" value="1"/>
</dbReference>
<reference evidence="9" key="1">
    <citation type="journal article" date="2019" name="Int. J. Syst. Evol. Microbiol.">
        <title>The Global Catalogue of Microorganisms (GCM) 10K type strain sequencing project: providing services to taxonomists for standard genome sequencing and annotation.</title>
        <authorList>
            <consortium name="The Broad Institute Genomics Platform"/>
            <consortium name="The Broad Institute Genome Sequencing Center for Infectious Disease"/>
            <person name="Wu L."/>
            <person name="Ma J."/>
        </authorList>
    </citation>
    <scope>NUCLEOTIDE SEQUENCE [LARGE SCALE GENOMIC DNA]</scope>
    <source>
        <strain evidence="9">KCTC 52366</strain>
    </source>
</reference>
<feature type="transmembrane region" description="Helical" evidence="6">
    <location>
        <begin position="650"/>
        <end position="671"/>
    </location>
</feature>
<dbReference type="SUPFAM" id="SSF82866">
    <property type="entry name" value="Multidrug efflux transporter AcrB transmembrane domain"/>
    <property type="match status" value="2"/>
</dbReference>
<name>A0ABV7GY98_9RHOB</name>
<feature type="domain" description="SSD" evidence="7">
    <location>
        <begin position="623"/>
        <end position="749"/>
    </location>
</feature>
<dbReference type="InterPro" id="IPR004869">
    <property type="entry name" value="MMPL_dom"/>
</dbReference>
<feature type="transmembrane region" description="Helical" evidence="6">
    <location>
        <begin position="598"/>
        <end position="617"/>
    </location>
</feature>
<feature type="transmembrane region" description="Helical" evidence="6">
    <location>
        <begin position="247"/>
        <end position="271"/>
    </location>
</feature>
<feature type="transmembrane region" description="Helical" evidence="6">
    <location>
        <begin position="318"/>
        <end position="338"/>
    </location>
</feature>
<evidence type="ECO:0000313" key="9">
    <source>
        <dbReference type="Proteomes" id="UP001595632"/>
    </source>
</evidence>
<dbReference type="Proteomes" id="UP001595632">
    <property type="component" value="Unassembled WGS sequence"/>
</dbReference>
<dbReference type="RefSeq" id="WP_275634158.1">
    <property type="nucleotide sequence ID" value="NZ_JARGYD010000008.1"/>
</dbReference>
<dbReference type="InterPro" id="IPR000731">
    <property type="entry name" value="SSD"/>
</dbReference>
<evidence type="ECO:0000256" key="6">
    <source>
        <dbReference type="SAM" id="Phobius"/>
    </source>
</evidence>
<evidence type="ECO:0000256" key="4">
    <source>
        <dbReference type="ARBA" id="ARBA00022989"/>
    </source>
</evidence>
<dbReference type="InterPro" id="IPR050545">
    <property type="entry name" value="Mycobact_MmpL"/>
</dbReference>
<gene>
    <name evidence="8" type="ORF">ACFOGP_19675</name>
</gene>
<protein>
    <submittedName>
        <fullName evidence="8">RND family transporter</fullName>
    </submittedName>
</protein>
<keyword evidence="2" id="KW-1003">Cell membrane</keyword>
<feature type="transmembrane region" description="Helical" evidence="6">
    <location>
        <begin position="350"/>
        <end position="369"/>
    </location>
</feature>
<evidence type="ECO:0000256" key="3">
    <source>
        <dbReference type="ARBA" id="ARBA00022692"/>
    </source>
</evidence>
<evidence type="ECO:0000256" key="5">
    <source>
        <dbReference type="ARBA" id="ARBA00023136"/>
    </source>
</evidence>
<feature type="transmembrane region" description="Helical" evidence="6">
    <location>
        <begin position="692"/>
        <end position="720"/>
    </location>
</feature>
<accession>A0ABV7GY98</accession>
<feature type="domain" description="SSD" evidence="7">
    <location>
        <begin position="246"/>
        <end position="371"/>
    </location>
</feature>
<sequence>MTASQRIARAILRHNRLFLLVLALLVAVLATGIPRLQFSTDNRAFFSRDNPEYRDLLALDAAYNSTDGLLFLLTPPEGAAFDPDALTALRDFTDDAWQVPYVLRVDSPVNLTLSRSEGDEILIEPLLPDTGPLTLADATRFREGLADLDEAEGRFVSADGDAFGMSLQLVLPGTEAGRDEAAAYVDAMLDIWRAAHPDWSFKVTGGFLGGLALERIAIQDLTWLVPLAALMVVAVLLFMMRTIVGAITTLVVAICGTVATLGIAGWAGIVLTAGTAISPLSVLVLLTASCIHVLLSWMRALDSDGPDRAIETALEENLGAVTVTNLTTAIGFLCLNFSQAPPLRDMGNIIAFGLLVGLAATLVVVPAGLRFDRRAHAARIPITPAMMQGIATAILTRWKLWLWLFPVAVLVAITGILRIGYDDSIFRYFAPRTEFRQSADAIQDKLSGLDSLQFSFKAPDGSVFDPAFLASVDRFAGWLAGQPGVVSVTSIADILKRMNGAMTGEDPALPDSREAGAQLMMLYEFSLPPGHDLTSTIDVSRTQTRLIAGLRVASSNETRDLADRAEAWLAANEPAIASRASGVSIAFARLSQQNNRQMLMGLAVVLAAISGIMVLTLRSFTYGAISLVPNLVPAVLAFGLWGYTFRDVNLGSTVVTTMTFGIVVDDTVHFLMHYLRRRRAGRVAEAALRDTFSVVGAAIVITSLALMAGFAVMTLSGFVINRHIGALTVFVVGFALLADLLFLPALLLALKGRR</sequence>